<proteinExistence type="predicted"/>
<evidence type="ECO:0000259" key="2">
    <source>
        <dbReference type="Pfam" id="PF10400"/>
    </source>
</evidence>
<comment type="caution">
    <text evidence="3">The sequence shown here is derived from an EMBL/GenBank/DDBJ whole genome shotgun (WGS) entry which is preliminary data.</text>
</comment>
<protein>
    <submittedName>
        <fullName evidence="3">Transcriptional regulator</fullName>
    </submittedName>
</protein>
<feature type="domain" description="Transcription regulator PadR N-terminal" evidence="1">
    <location>
        <begin position="7"/>
        <end position="80"/>
    </location>
</feature>
<dbReference type="InterPro" id="IPR036390">
    <property type="entry name" value="WH_DNA-bd_sf"/>
</dbReference>
<evidence type="ECO:0000259" key="1">
    <source>
        <dbReference type="Pfam" id="PF03551"/>
    </source>
</evidence>
<dbReference type="Proteomes" id="UP000288246">
    <property type="component" value="Unassembled WGS sequence"/>
</dbReference>
<dbReference type="Pfam" id="PF10400">
    <property type="entry name" value="Vir_act_alpha_C"/>
    <property type="match status" value="1"/>
</dbReference>
<dbReference type="AlphaFoldDB" id="A0A401UVL5"/>
<dbReference type="RefSeq" id="WP_124341265.1">
    <property type="nucleotide sequence ID" value="NZ_BHYL01000024.1"/>
</dbReference>
<keyword evidence="4" id="KW-1185">Reference proteome</keyword>
<dbReference type="Gene3D" id="6.10.140.190">
    <property type="match status" value="1"/>
</dbReference>
<dbReference type="InterPro" id="IPR018309">
    <property type="entry name" value="Tscrpt_reg_PadR_C"/>
</dbReference>
<dbReference type="SUPFAM" id="SSF46785">
    <property type="entry name" value="Winged helix' DNA-binding domain"/>
    <property type="match status" value="1"/>
</dbReference>
<accession>A0A401UVL5</accession>
<gene>
    <name evidence="3" type="ORF">CTKZ_02700</name>
</gene>
<dbReference type="Gene3D" id="1.10.10.10">
    <property type="entry name" value="Winged helix-like DNA-binding domain superfamily/Winged helix DNA-binding domain"/>
    <property type="match status" value="1"/>
</dbReference>
<dbReference type="OrthoDB" id="3186544at2"/>
<sequence length="182" mass="20292">MSLKHAVLGFLSVAPMTGYDLRKHMEESVAHFWPADQAQIYRTLTVLAADGLVDVRTIPQEGRPDRREHSITPSGEAELDRWLASPVEYVPSRESFLVRLFFVGRLGVEQARAVLHERAAEARELVAVLEQTRHLNDQALAQAGGDVPLPVRLRLATLSNGLVHARAELTWVEDLLTELDDA</sequence>
<dbReference type="EMBL" id="BHYL01000024">
    <property type="protein sequence ID" value="GCD18708.1"/>
    <property type="molecule type" value="Genomic_DNA"/>
</dbReference>
<dbReference type="InterPro" id="IPR036388">
    <property type="entry name" value="WH-like_DNA-bd_sf"/>
</dbReference>
<dbReference type="InterPro" id="IPR005149">
    <property type="entry name" value="Tscrpt_reg_PadR_N"/>
</dbReference>
<evidence type="ECO:0000313" key="4">
    <source>
        <dbReference type="Proteomes" id="UP000288246"/>
    </source>
</evidence>
<dbReference type="PANTHER" id="PTHR43252:SF6">
    <property type="entry name" value="NEGATIVE TRANSCRIPTION REGULATOR PADR"/>
    <property type="match status" value="1"/>
</dbReference>
<organism evidence="3 4">
    <name type="scientific">Cellulomonas algicola</name>
    <dbReference type="NCBI Taxonomy" id="2071633"/>
    <lineage>
        <taxon>Bacteria</taxon>
        <taxon>Bacillati</taxon>
        <taxon>Actinomycetota</taxon>
        <taxon>Actinomycetes</taxon>
        <taxon>Micrococcales</taxon>
        <taxon>Cellulomonadaceae</taxon>
        <taxon>Cellulomonas</taxon>
    </lineage>
</organism>
<reference evidence="3 4" key="1">
    <citation type="submission" date="2018-11" db="EMBL/GenBank/DDBJ databases">
        <title>Draft genome sequence of Cellulomonas takizawaensis strain TKZ-21.</title>
        <authorList>
            <person name="Yamamura H."/>
            <person name="Hayashi T."/>
            <person name="Hamada M."/>
            <person name="Serisawa Y."/>
            <person name="Matsuyama K."/>
            <person name="Nakagawa Y."/>
            <person name="Otoguro M."/>
            <person name="Yanagida F."/>
            <person name="Hayakawa M."/>
        </authorList>
    </citation>
    <scope>NUCLEOTIDE SEQUENCE [LARGE SCALE GENOMIC DNA]</scope>
    <source>
        <strain evidence="3 4">TKZ-21</strain>
    </source>
</reference>
<dbReference type="PANTHER" id="PTHR43252">
    <property type="entry name" value="TRANSCRIPTIONAL REGULATOR YQJI"/>
    <property type="match status" value="1"/>
</dbReference>
<dbReference type="Pfam" id="PF03551">
    <property type="entry name" value="PadR"/>
    <property type="match status" value="1"/>
</dbReference>
<name>A0A401UVL5_9CELL</name>
<evidence type="ECO:0000313" key="3">
    <source>
        <dbReference type="EMBL" id="GCD18708.1"/>
    </source>
</evidence>
<feature type="domain" description="Transcription regulator PadR C-terminal" evidence="2">
    <location>
        <begin position="93"/>
        <end position="180"/>
    </location>
</feature>